<feature type="domain" description="Exoribonuclease phosphorolytic" evidence="8">
    <location>
        <begin position="22"/>
        <end position="151"/>
    </location>
</feature>
<dbReference type="Proteomes" id="UP000218811">
    <property type="component" value="Unassembled WGS sequence"/>
</dbReference>
<dbReference type="OMA" id="ECRINTH"/>
<dbReference type="CDD" id="cd11370">
    <property type="entry name" value="RNase_PH_RRP41"/>
    <property type="match status" value="1"/>
</dbReference>
<evidence type="ECO:0000256" key="7">
    <source>
        <dbReference type="ARBA" id="ARBA00077929"/>
    </source>
</evidence>
<dbReference type="GO" id="GO:0034475">
    <property type="term" value="P:U4 snRNA 3'-end processing"/>
    <property type="evidence" value="ECO:0007669"/>
    <property type="project" value="TreeGrafter"/>
</dbReference>
<reference evidence="10 11" key="1">
    <citation type="journal article" date="2012" name="Science">
        <title>The Paleozoic origin of enzymatic lignin decomposition reconstructed from 31 fungal genomes.</title>
        <authorList>
            <person name="Floudas D."/>
            <person name="Binder M."/>
            <person name="Riley R."/>
            <person name="Barry K."/>
            <person name="Blanchette R.A."/>
            <person name="Henrissat B."/>
            <person name="Martinez A.T."/>
            <person name="Otillar R."/>
            <person name="Spatafora J.W."/>
            <person name="Yadav J.S."/>
            <person name="Aerts A."/>
            <person name="Benoit I."/>
            <person name="Boyd A."/>
            <person name="Carlson A."/>
            <person name="Copeland A."/>
            <person name="Coutinho P.M."/>
            <person name="de Vries R.P."/>
            <person name="Ferreira P."/>
            <person name="Findley K."/>
            <person name="Foster B."/>
            <person name="Gaskell J."/>
            <person name="Glotzer D."/>
            <person name="Gorecki P."/>
            <person name="Heitman J."/>
            <person name="Hesse C."/>
            <person name="Hori C."/>
            <person name="Igarashi K."/>
            <person name="Jurgens J.A."/>
            <person name="Kallen N."/>
            <person name="Kersten P."/>
            <person name="Kohler A."/>
            <person name="Kuees U."/>
            <person name="Kumar T.K.A."/>
            <person name="Kuo A."/>
            <person name="LaButti K."/>
            <person name="Larrondo L.F."/>
            <person name="Lindquist E."/>
            <person name="Ling A."/>
            <person name="Lombard V."/>
            <person name="Lucas S."/>
            <person name="Lundell T."/>
            <person name="Martin R."/>
            <person name="McLaughlin D.J."/>
            <person name="Morgenstern I."/>
            <person name="Morin E."/>
            <person name="Murat C."/>
            <person name="Nagy L.G."/>
            <person name="Nolan M."/>
            <person name="Ohm R.A."/>
            <person name="Patyshakuliyeva A."/>
            <person name="Rokas A."/>
            <person name="Ruiz-Duenas F.J."/>
            <person name="Sabat G."/>
            <person name="Salamov A."/>
            <person name="Samejima M."/>
            <person name="Schmutz J."/>
            <person name="Slot J.C."/>
            <person name="St John F."/>
            <person name="Stenlid J."/>
            <person name="Sun H."/>
            <person name="Sun S."/>
            <person name="Syed K."/>
            <person name="Tsang A."/>
            <person name="Wiebenga A."/>
            <person name="Young D."/>
            <person name="Pisabarro A."/>
            <person name="Eastwood D.C."/>
            <person name="Martin F."/>
            <person name="Cullen D."/>
            <person name="Grigoriev I.V."/>
            <person name="Hibbett D.S."/>
        </authorList>
    </citation>
    <scope>NUCLEOTIDE SEQUENCE [LARGE SCALE GENOMIC DNA]</scope>
    <source>
        <strain evidence="10 11">MD-104</strain>
    </source>
</reference>
<dbReference type="InterPro" id="IPR027408">
    <property type="entry name" value="PNPase/RNase_PH_dom_sf"/>
</dbReference>
<keyword evidence="11" id="KW-1185">Reference proteome</keyword>
<dbReference type="FunFam" id="3.30.230.70:FF:000004">
    <property type="entry name" value="Exosome complex component Rrp41"/>
    <property type="match status" value="1"/>
</dbReference>
<keyword evidence="4" id="KW-0963">Cytoplasm</keyword>
<dbReference type="InterPro" id="IPR050080">
    <property type="entry name" value="RNase_PH"/>
</dbReference>
<keyword evidence="5" id="KW-0271">Exosome</keyword>
<evidence type="ECO:0000256" key="2">
    <source>
        <dbReference type="ARBA" id="ARBA00004604"/>
    </source>
</evidence>
<dbReference type="OrthoDB" id="437922at2759"/>
<organism evidence="10 11">
    <name type="scientific">Wolfiporia cocos (strain MD-104)</name>
    <name type="common">Brown rot fungus</name>
    <dbReference type="NCBI Taxonomy" id="742152"/>
    <lineage>
        <taxon>Eukaryota</taxon>
        <taxon>Fungi</taxon>
        <taxon>Dikarya</taxon>
        <taxon>Basidiomycota</taxon>
        <taxon>Agaricomycotina</taxon>
        <taxon>Agaricomycetes</taxon>
        <taxon>Polyporales</taxon>
        <taxon>Phaeolaceae</taxon>
        <taxon>Wolfiporia</taxon>
    </lineage>
</organism>
<dbReference type="InterPro" id="IPR036345">
    <property type="entry name" value="ExoRNase_PH_dom2_sf"/>
</dbReference>
<comment type="subcellular location">
    <subcellularLocation>
        <location evidence="1">Cytoplasm</location>
    </subcellularLocation>
    <subcellularLocation>
        <location evidence="2">Nucleus</location>
        <location evidence="2">Nucleolus</location>
    </subcellularLocation>
</comment>
<evidence type="ECO:0000313" key="11">
    <source>
        <dbReference type="Proteomes" id="UP000218811"/>
    </source>
</evidence>
<dbReference type="Pfam" id="PF01138">
    <property type="entry name" value="RNase_PH"/>
    <property type="match status" value="1"/>
</dbReference>
<evidence type="ECO:0000259" key="8">
    <source>
        <dbReference type="Pfam" id="PF01138"/>
    </source>
</evidence>
<dbReference type="GO" id="GO:0003723">
    <property type="term" value="F:RNA binding"/>
    <property type="evidence" value="ECO:0007669"/>
    <property type="project" value="TreeGrafter"/>
</dbReference>
<evidence type="ECO:0000256" key="5">
    <source>
        <dbReference type="ARBA" id="ARBA00022835"/>
    </source>
</evidence>
<dbReference type="Pfam" id="PF03725">
    <property type="entry name" value="RNase_PH_C"/>
    <property type="match status" value="1"/>
</dbReference>
<protein>
    <recommendedName>
        <fullName evidence="7">Ribosomal RNA-processing protein 41</fullName>
    </recommendedName>
</protein>
<dbReference type="InterPro" id="IPR015847">
    <property type="entry name" value="ExoRNase_PH_dom2"/>
</dbReference>
<evidence type="ECO:0000259" key="9">
    <source>
        <dbReference type="Pfam" id="PF03725"/>
    </source>
</evidence>
<evidence type="ECO:0000256" key="3">
    <source>
        <dbReference type="ARBA" id="ARBA00006678"/>
    </source>
</evidence>
<dbReference type="GO" id="GO:0000176">
    <property type="term" value="C:nuclear exosome (RNase complex)"/>
    <property type="evidence" value="ECO:0007669"/>
    <property type="project" value="TreeGrafter"/>
</dbReference>
<dbReference type="Gene3D" id="3.30.230.70">
    <property type="entry name" value="GHMP Kinase, N-terminal domain"/>
    <property type="match status" value="1"/>
</dbReference>
<dbReference type="EMBL" id="KB468124">
    <property type="protein sequence ID" value="PCH42623.1"/>
    <property type="molecule type" value="Genomic_DNA"/>
</dbReference>
<gene>
    <name evidence="10" type="ORF">WOLCODRAFT_89927</name>
</gene>
<dbReference type="InterPro" id="IPR020568">
    <property type="entry name" value="Ribosomal_Su5_D2-typ_SF"/>
</dbReference>
<dbReference type="STRING" id="742152.A0A2H3JRU1"/>
<dbReference type="GO" id="GO:0000177">
    <property type="term" value="C:cytoplasmic exosome (RNase complex)"/>
    <property type="evidence" value="ECO:0007669"/>
    <property type="project" value="TreeGrafter"/>
</dbReference>
<sequence length="266" mass="28690">MSSRIEILNDGGYRSDGRRQYELRSIDIDMSPQGTADGCAVVSHGLTQVQVCVFGPREARKRAETLHDRAVLNVEVGVLPFSAGERRRRGRADRRILELAASIKSTFEPVIQTSLYPRSQIDIFVSVLAQDGGLLQACINATSVALASAGIALGDLVCAVSGGVHGTFPLLDLSALEEGDLPNVTVAITPRSGKVTLVTLETRLHVDRFGEVFARACEAGRVIHTEMRRAVRARTSKLVDAMGAGTKGTGEEDVERDVLMSEINDF</sequence>
<comment type="subunit">
    <text evidence="6">Component of the RNA exosome complex. Specifically part of the catalytically inactive RNA exosome core complex (Exo-9) which may associate with the catalytic subunits RRP6 and DIS3 in cytoplasmic- and nuclear-specific RNA exosome complex forms. Exo-9 is formed by a hexameric base ring of RNase PH domain-containing subunits and a cap ring consisting of CSL4, RRP4 and RRP40.</text>
</comment>
<proteinExistence type="inferred from homology"/>
<dbReference type="SUPFAM" id="SSF55666">
    <property type="entry name" value="Ribonuclease PH domain 2-like"/>
    <property type="match status" value="1"/>
</dbReference>
<keyword evidence="10" id="KW-0689">Ribosomal protein</keyword>
<dbReference type="InterPro" id="IPR001247">
    <property type="entry name" value="ExoRNase_PH_dom1"/>
</dbReference>
<evidence type="ECO:0000256" key="4">
    <source>
        <dbReference type="ARBA" id="ARBA00022490"/>
    </source>
</evidence>
<dbReference type="GO" id="GO:0005730">
    <property type="term" value="C:nucleolus"/>
    <property type="evidence" value="ECO:0007669"/>
    <property type="project" value="UniProtKB-SubCell"/>
</dbReference>
<evidence type="ECO:0000256" key="1">
    <source>
        <dbReference type="ARBA" id="ARBA00004496"/>
    </source>
</evidence>
<dbReference type="GO" id="GO:0016075">
    <property type="term" value="P:rRNA catabolic process"/>
    <property type="evidence" value="ECO:0007669"/>
    <property type="project" value="TreeGrafter"/>
</dbReference>
<dbReference type="GO" id="GO:0071028">
    <property type="term" value="P:nuclear mRNA surveillance"/>
    <property type="evidence" value="ECO:0007669"/>
    <property type="project" value="TreeGrafter"/>
</dbReference>
<accession>A0A2H3JRU1</accession>
<name>A0A2H3JRU1_WOLCO</name>
<comment type="similarity">
    <text evidence="3">Belongs to the RNase PH family.</text>
</comment>
<evidence type="ECO:0000256" key="6">
    <source>
        <dbReference type="ARBA" id="ARBA00063066"/>
    </source>
</evidence>
<dbReference type="SUPFAM" id="SSF54211">
    <property type="entry name" value="Ribosomal protein S5 domain 2-like"/>
    <property type="match status" value="1"/>
</dbReference>
<dbReference type="PANTHER" id="PTHR11953:SF0">
    <property type="entry name" value="EXOSOME COMPLEX COMPONENT RRP41"/>
    <property type="match status" value="1"/>
</dbReference>
<evidence type="ECO:0000313" key="10">
    <source>
        <dbReference type="EMBL" id="PCH42623.1"/>
    </source>
</evidence>
<keyword evidence="10" id="KW-0687">Ribonucleoprotein</keyword>
<dbReference type="GO" id="GO:0071051">
    <property type="term" value="P:poly(A)-dependent snoRNA 3'-end processing"/>
    <property type="evidence" value="ECO:0007669"/>
    <property type="project" value="TreeGrafter"/>
</dbReference>
<dbReference type="PANTHER" id="PTHR11953">
    <property type="entry name" value="EXOSOME COMPLEX COMPONENT"/>
    <property type="match status" value="1"/>
</dbReference>
<dbReference type="AlphaFoldDB" id="A0A2H3JRU1"/>
<dbReference type="GO" id="GO:0005840">
    <property type="term" value="C:ribosome"/>
    <property type="evidence" value="ECO:0007669"/>
    <property type="project" value="UniProtKB-KW"/>
</dbReference>
<feature type="domain" description="Exoribonuclease phosphorolytic" evidence="9">
    <location>
        <begin position="155"/>
        <end position="218"/>
    </location>
</feature>